<dbReference type="RefSeq" id="WP_078477542.1">
    <property type="nucleotide sequence ID" value="NZ_MPRK01000245.1"/>
</dbReference>
<name>A0A1T2KYM9_9GAMM</name>
<feature type="compositionally biased region" description="Polar residues" evidence="1">
    <location>
        <begin position="210"/>
        <end position="222"/>
    </location>
</feature>
<evidence type="ECO:0000313" key="3">
    <source>
        <dbReference type="Proteomes" id="UP000190198"/>
    </source>
</evidence>
<organism evidence="2 3">
    <name type="scientific">Solemya elarraichensis gill symbiont</name>
    <dbReference type="NCBI Taxonomy" id="1918949"/>
    <lineage>
        <taxon>Bacteria</taxon>
        <taxon>Pseudomonadati</taxon>
        <taxon>Pseudomonadota</taxon>
        <taxon>Gammaproteobacteria</taxon>
        <taxon>sulfur-oxidizing symbionts</taxon>
    </lineage>
</organism>
<dbReference type="OrthoDB" id="9798299at2"/>
<accession>A0A1T2KYM9</accession>
<sequence length="234" mass="26514">MNDPRLPILPFEAPEYIRRLWQRLTELFRAQTPAAGWKDKEASISTAKVGGSDPPTWAVMIDGIYAYKFAPNKDEEVWLSFHMPHDIQYSFLRDDGTVQGPTLFPHVHWVSDGTDTGTVRFGIEYTMAKGYSQGVFPVTTTIYLEQASDGTANKHNIVETTDDNALLSESFETDALVLTRVFREGTHANDTLTDDVFILFVDLHYPSDGLNTNERNRNNTSGELPWTKKQMFES</sequence>
<feature type="region of interest" description="Disordered" evidence="1">
    <location>
        <begin position="210"/>
        <end position="234"/>
    </location>
</feature>
<evidence type="ECO:0000313" key="2">
    <source>
        <dbReference type="EMBL" id="OOZ37967.1"/>
    </source>
</evidence>
<gene>
    <name evidence="2" type="ORF">BOW52_09755</name>
</gene>
<dbReference type="AlphaFoldDB" id="A0A1T2KYM9"/>
<reference evidence="2 3" key="1">
    <citation type="submission" date="2016-11" db="EMBL/GenBank/DDBJ databases">
        <title>Mixed transmission modes and dynamic genome evolution in an obligate animal-bacterial symbiosis.</title>
        <authorList>
            <person name="Russell S.L."/>
            <person name="Corbett-Detig R.B."/>
            <person name="Cavanaugh C.M."/>
        </authorList>
    </citation>
    <scope>NUCLEOTIDE SEQUENCE [LARGE SCALE GENOMIC DNA]</scope>
    <source>
        <strain evidence="2">Sp-SM6</strain>
    </source>
</reference>
<evidence type="ECO:0000256" key="1">
    <source>
        <dbReference type="SAM" id="MobiDB-lite"/>
    </source>
</evidence>
<keyword evidence="3" id="KW-1185">Reference proteome</keyword>
<dbReference type="Proteomes" id="UP000190198">
    <property type="component" value="Unassembled WGS sequence"/>
</dbReference>
<proteinExistence type="predicted"/>
<comment type="caution">
    <text evidence="2">The sequence shown here is derived from an EMBL/GenBank/DDBJ whole genome shotgun (WGS) entry which is preliminary data.</text>
</comment>
<protein>
    <submittedName>
        <fullName evidence="2">Uncharacterized protein</fullName>
    </submittedName>
</protein>
<dbReference type="EMBL" id="MPRK01000245">
    <property type="protein sequence ID" value="OOZ37967.1"/>
    <property type="molecule type" value="Genomic_DNA"/>
</dbReference>